<evidence type="ECO:0000256" key="5">
    <source>
        <dbReference type="ARBA" id="ARBA00023136"/>
    </source>
</evidence>
<dbReference type="Proteomes" id="UP000316714">
    <property type="component" value="Unassembled WGS sequence"/>
</dbReference>
<evidence type="ECO:0000313" key="9">
    <source>
        <dbReference type="Proteomes" id="UP000316714"/>
    </source>
</evidence>
<feature type="transmembrane region" description="Helical" evidence="6">
    <location>
        <begin position="174"/>
        <end position="193"/>
    </location>
</feature>
<evidence type="ECO:0000256" key="6">
    <source>
        <dbReference type="SAM" id="Phobius"/>
    </source>
</evidence>
<keyword evidence="3 6" id="KW-0812">Transmembrane</keyword>
<sequence>MLVLLAVPVVPAVLLGEGYTRWLWAADGGPSDRALLAAGVGLLAADILIPVPSGPLLALLAARLGWPVAALAGAVGLTAGGLAGYLLARWGGRSLALRWVDPDELARWERAIERNGAWLLLASRPAPVVAEAVVLAAGLGRMPVGRLLLWLFLGNSVTSLVFSVVGSAAAQHEVLPIGVAFCVALPALLLRVAHNRQGNEAPED</sequence>
<dbReference type="AlphaFoldDB" id="A0A5C5UXM5"/>
<comment type="subcellular location">
    <subcellularLocation>
        <location evidence="1">Cell membrane</location>
        <topology evidence="1">Multi-pass membrane protein</topology>
    </subcellularLocation>
</comment>
<evidence type="ECO:0000256" key="1">
    <source>
        <dbReference type="ARBA" id="ARBA00004651"/>
    </source>
</evidence>
<dbReference type="EMBL" id="SIHJ01000005">
    <property type="protein sequence ID" value="TWT30380.1"/>
    <property type="molecule type" value="Genomic_DNA"/>
</dbReference>
<name>A0A5C5UXM5_9BACT</name>
<gene>
    <name evidence="8" type="ORF">KOR34_49390</name>
</gene>
<feature type="transmembrane region" description="Helical" evidence="6">
    <location>
        <begin position="147"/>
        <end position="168"/>
    </location>
</feature>
<reference evidence="8 9" key="1">
    <citation type="submission" date="2019-02" db="EMBL/GenBank/DDBJ databases">
        <title>Deep-cultivation of Planctomycetes and their phenomic and genomic characterization uncovers novel biology.</title>
        <authorList>
            <person name="Wiegand S."/>
            <person name="Jogler M."/>
            <person name="Boedeker C."/>
            <person name="Pinto D."/>
            <person name="Vollmers J."/>
            <person name="Rivas-Marin E."/>
            <person name="Kohn T."/>
            <person name="Peeters S.H."/>
            <person name="Heuer A."/>
            <person name="Rast P."/>
            <person name="Oberbeckmann S."/>
            <person name="Bunk B."/>
            <person name="Jeske O."/>
            <person name="Meyerdierks A."/>
            <person name="Storesund J.E."/>
            <person name="Kallscheuer N."/>
            <person name="Luecker S."/>
            <person name="Lage O.M."/>
            <person name="Pohl T."/>
            <person name="Merkel B.J."/>
            <person name="Hornburger P."/>
            <person name="Mueller R.-W."/>
            <person name="Bruemmer F."/>
            <person name="Labrenz M."/>
            <person name="Spormann A.M."/>
            <person name="Op Den Camp H."/>
            <person name="Overmann J."/>
            <person name="Amann R."/>
            <person name="Jetten M.S.M."/>
            <person name="Mascher T."/>
            <person name="Medema M.H."/>
            <person name="Devos D.P."/>
            <person name="Kaster A.-K."/>
            <person name="Ovreas L."/>
            <person name="Rohde M."/>
            <person name="Galperin M.Y."/>
            <person name="Jogler C."/>
        </authorList>
    </citation>
    <scope>NUCLEOTIDE SEQUENCE [LARGE SCALE GENOMIC DNA]</scope>
    <source>
        <strain evidence="8 9">KOR34</strain>
    </source>
</reference>
<evidence type="ECO:0000256" key="3">
    <source>
        <dbReference type="ARBA" id="ARBA00022692"/>
    </source>
</evidence>
<keyword evidence="2" id="KW-1003">Cell membrane</keyword>
<feature type="transmembrane region" description="Helical" evidence="6">
    <location>
        <begin position="117"/>
        <end position="140"/>
    </location>
</feature>
<feature type="domain" description="VTT" evidence="7">
    <location>
        <begin position="51"/>
        <end position="167"/>
    </location>
</feature>
<dbReference type="GO" id="GO:0005886">
    <property type="term" value="C:plasma membrane"/>
    <property type="evidence" value="ECO:0007669"/>
    <property type="project" value="UniProtKB-SubCell"/>
</dbReference>
<feature type="transmembrane region" description="Helical" evidence="6">
    <location>
        <begin position="68"/>
        <end position="88"/>
    </location>
</feature>
<dbReference type="PANTHER" id="PTHR42709">
    <property type="entry name" value="ALKALINE PHOSPHATASE LIKE PROTEIN"/>
    <property type="match status" value="1"/>
</dbReference>
<evidence type="ECO:0000259" key="7">
    <source>
        <dbReference type="Pfam" id="PF09335"/>
    </source>
</evidence>
<evidence type="ECO:0000256" key="2">
    <source>
        <dbReference type="ARBA" id="ARBA00022475"/>
    </source>
</evidence>
<comment type="caution">
    <text evidence="8">The sequence shown here is derived from an EMBL/GenBank/DDBJ whole genome shotgun (WGS) entry which is preliminary data.</text>
</comment>
<proteinExistence type="predicted"/>
<keyword evidence="9" id="KW-1185">Reference proteome</keyword>
<dbReference type="PANTHER" id="PTHR42709:SF6">
    <property type="entry name" value="UNDECAPRENYL PHOSPHATE TRANSPORTER A"/>
    <property type="match status" value="1"/>
</dbReference>
<protein>
    <submittedName>
        <fullName evidence="8">SNARE associated Golgi protein</fullName>
    </submittedName>
</protein>
<keyword evidence="5 6" id="KW-0472">Membrane</keyword>
<feature type="transmembrane region" description="Helical" evidence="6">
    <location>
        <begin position="34"/>
        <end position="61"/>
    </location>
</feature>
<evidence type="ECO:0000313" key="8">
    <source>
        <dbReference type="EMBL" id="TWT30380.1"/>
    </source>
</evidence>
<dbReference type="Pfam" id="PF09335">
    <property type="entry name" value="VTT_dom"/>
    <property type="match status" value="1"/>
</dbReference>
<accession>A0A5C5UXM5</accession>
<dbReference type="InterPro" id="IPR051311">
    <property type="entry name" value="DedA_domain"/>
</dbReference>
<organism evidence="8 9">
    <name type="scientific">Posidoniimonas corsicana</name>
    <dbReference type="NCBI Taxonomy" id="1938618"/>
    <lineage>
        <taxon>Bacteria</taxon>
        <taxon>Pseudomonadati</taxon>
        <taxon>Planctomycetota</taxon>
        <taxon>Planctomycetia</taxon>
        <taxon>Pirellulales</taxon>
        <taxon>Lacipirellulaceae</taxon>
        <taxon>Posidoniimonas</taxon>
    </lineage>
</organism>
<evidence type="ECO:0000256" key="4">
    <source>
        <dbReference type="ARBA" id="ARBA00022989"/>
    </source>
</evidence>
<keyword evidence="4 6" id="KW-1133">Transmembrane helix</keyword>
<dbReference type="InterPro" id="IPR032816">
    <property type="entry name" value="VTT_dom"/>
</dbReference>